<dbReference type="SMART" id="SM00982">
    <property type="entry name" value="TRCF"/>
    <property type="match status" value="1"/>
</dbReference>
<dbReference type="SMART" id="SM00490">
    <property type="entry name" value="HELICc"/>
    <property type="match status" value="1"/>
</dbReference>
<dbReference type="Gene3D" id="3.40.50.300">
    <property type="entry name" value="P-loop containing nucleotide triphosphate hydrolases"/>
    <property type="match status" value="2"/>
</dbReference>
<dbReference type="InterPro" id="IPR004576">
    <property type="entry name" value="Mfd"/>
</dbReference>
<dbReference type="GO" id="GO:0003684">
    <property type="term" value="F:damaged DNA binding"/>
    <property type="evidence" value="ECO:0007669"/>
    <property type="project" value="InterPro"/>
</dbReference>
<keyword evidence="5 13" id="KW-0378">Hydrolase</keyword>
<keyword evidence="4 13" id="KW-0227">DNA damage</keyword>
<evidence type="ECO:0000256" key="4">
    <source>
        <dbReference type="ARBA" id="ARBA00022763"/>
    </source>
</evidence>
<dbReference type="Proteomes" id="UP000184114">
    <property type="component" value="Unassembled WGS sequence"/>
</dbReference>
<comment type="similarity">
    <text evidence="10 13">In the N-terminal section; belongs to the UvrB family.</text>
</comment>
<dbReference type="Gene3D" id="3.90.1150.50">
    <property type="entry name" value="Transcription-repair-coupling factor, D7 domain"/>
    <property type="match status" value="1"/>
</dbReference>
<name>A0A1M4UN43_9FIRM</name>
<dbReference type="InterPro" id="IPR047112">
    <property type="entry name" value="RecG/Mfd"/>
</dbReference>
<evidence type="ECO:0000256" key="10">
    <source>
        <dbReference type="ARBA" id="ARBA00061104"/>
    </source>
</evidence>
<dbReference type="InterPro" id="IPR014001">
    <property type="entry name" value="Helicase_ATP-bd"/>
</dbReference>
<evidence type="ECO:0000256" key="7">
    <source>
        <dbReference type="ARBA" id="ARBA00022840"/>
    </source>
</evidence>
<dbReference type="Pfam" id="PF17757">
    <property type="entry name" value="UvrB_inter"/>
    <property type="match status" value="1"/>
</dbReference>
<dbReference type="EC" id="3.6.4.-" evidence="13"/>
<dbReference type="HAMAP" id="MF_00969">
    <property type="entry name" value="TRCF"/>
    <property type="match status" value="1"/>
</dbReference>
<dbReference type="GeneID" id="90996008"/>
<keyword evidence="3 13" id="KW-0547">Nucleotide-binding</keyword>
<comment type="subcellular location">
    <subcellularLocation>
        <location evidence="1 13">Cytoplasm</location>
    </subcellularLocation>
</comment>
<dbReference type="SMART" id="SM00487">
    <property type="entry name" value="DEXDc"/>
    <property type="match status" value="1"/>
</dbReference>
<evidence type="ECO:0000256" key="2">
    <source>
        <dbReference type="ARBA" id="ARBA00022490"/>
    </source>
</evidence>
<dbReference type="InterPro" id="IPR011545">
    <property type="entry name" value="DEAD/DEAH_box_helicase_dom"/>
</dbReference>
<dbReference type="Gene3D" id="3.30.2060.10">
    <property type="entry name" value="Penicillin-binding protein 1b domain"/>
    <property type="match status" value="1"/>
</dbReference>
<dbReference type="Gene3D" id="3.40.50.11180">
    <property type="match status" value="1"/>
</dbReference>
<evidence type="ECO:0000256" key="8">
    <source>
        <dbReference type="ARBA" id="ARBA00023125"/>
    </source>
</evidence>
<accession>A0A1M4UN43</accession>
<dbReference type="EMBL" id="FQTY01000003">
    <property type="protein sequence ID" value="SHE58139.1"/>
    <property type="molecule type" value="Genomic_DNA"/>
</dbReference>
<evidence type="ECO:0000256" key="9">
    <source>
        <dbReference type="ARBA" id="ARBA00023204"/>
    </source>
</evidence>
<dbReference type="Pfam" id="PF03461">
    <property type="entry name" value="TRCF"/>
    <property type="match status" value="1"/>
</dbReference>
<dbReference type="SUPFAM" id="SSF143517">
    <property type="entry name" value="TRCF domain-like"/>
    <property type="match status" value="1"/>
</dbReference>
<keyword evidence="8 13" id="KW-0238">DNA-binding</keyword>
<dbReference type="STRING" id="1123404.SAMN02745784_01180"/>
<evidence type="ECO:0000259" key="15">
    <source>
        <dbReference type="PROSITE" id="PS51194"/>
    </source>
</evidence>
<keyword evidence="17" id="KW-1185">Reference proteome</keyword>
<sequence length="1172" mass="135543">MPNFLIDTLDNLDAYNKLKKDIEKKNSPIATYGIIDESIGHILYALKEHTKRQILIISYNEIRSRRIYEDLKNLGNDNVFLLPKRELLFYEVDAFSYENTNERLGIVSRLVEGEDLLLVTSIEAMFHKLMSKEIFKLYSQDIKIGEEIDLNNLIKTLLDGGYERVNMIEGIGQFSIRGGIVDFFPAYSGNPIRIELFDEEIDSIRTFDITNQRSIEALDRTFIFPVKENLILDKYRESIIESLNKDLSKALSKSKISIIEKENLENKFNKYKEYLTEKLFISNMDMVVPYIPKEYLTSIISYLKEDALIYIDEPKRIEERVKNVEYDFNLKFTDLYEVGEVLPLHSNILYKYDELLEEIKKKTCITNSALLSGDSGWNSKSIYKFSIKGMQSYHNKMDVLKEDINHFKYRGYKIIILSGTEERGRRLHKMLLDMDIEANYMADKYAEIKSSQVFITSGSIHGGFEYPDLKLIVISDKEIFGAGKKKIGKLRKKDPSKSISFSDLNIGDYVVHENHGIGRYEGVEQLNIQGIKKDYLTIRYKGEDKLYVPIDQMHLIQKYIGSDSIKPKVNKLSSAEWARTKEKAKKAVEEMAHELLELYAKRESYKGFVFSKDGEWQRQFEDLFPYEETEGQIRSIIEIKNDMERPKPMDRLLCGDVGYGKTEVALRAAFKAVMDGKQVAFLVPTTILAQQHYNTIMERFAGFPIKIATLSRFRSKSEQKLAIDNIRRGLVDIVVGTHRLLSKDVSFNDLGLLIIDEEQRFGVKHKEALKKFKETVDVLTLTATPIPRTLHMSLSGIRDMSVIEDPPEERYPVQTYVVEFNEQMIRDAILKELGRGGQVYFVYNRVETIEKITSMLRKLVPEARFGVGHGQMGERELEKVMVSFLEKEIDVLVCTTIIETGLDIPNVNTIIIHDADKMGLSQLYQLKGRVGRSNRIAYGYFVYEKNKVLSEVAEKRLRAIKEFTEFGSGFKIAMRDLEIRGAGNLLGLEQHGHIEAIGYDLYVKFLNEAIRRLKGEKIEEHIDTTIDIKVDGYIKQRYIEDEEQKIEVYKKIASISSKNDYGELLDELIDRFGDLPKEVENLMNISYIRYLCSKNNIRNITEVGKEVILEFESTNNLSAELLHFLSTEYGRRLSFDLSMEPSFKFRVKNNVLEELEVLVEKINGFNHGQNNI</sequence>
<dbReference type="InterPro" id="IPR003711">
    <property type="entry name" value="CarD-like/TRCF_RID"/>
</dbReference>
<evidence type="ECO:0000256" key="12">
    <source>
        <dbReference type="ARBA" id="ARBA00070128"/>
    </source>
</evidence>
<gene>
    <name evidence="13" type="primary">mfd</name>
    <name evidence="16" type="ORF">SAMN02745784_01180</name>
</gene>
<dbReference type="PANTHER" id="PTHR47964:SF1">
    <property type="entry name" value="ATP-DEPENDENT DNA HELICASE HOMOLOG RECG, CHLOROPLASTIC"/>
    <property type="match status" value="1"/>
</dbReference>
<dbReference type="GO" id="GO:0006355">
    <property type="term" value="P:regulation of DNA-templated transcription"/>
    <property type="evidence" value="ECO:0007669"/>
    <property type="project" value="UniProtKB-UniRule"/>
</dbReference>
<keyword evidence="7 13" id="KW-0067">ATP-binding</keyword>
<keyword evidence="9 13" id="KW-0234">DNA repair</keyword>
<dbReference type="InterPro" id="IPR027417">
    <property type="entry name" value="P-loop_NTPase"/>
</dbReference>
<dbReference type="PROSITE" id="PS51192">
    <property type="entry name" value="HELICASE_ATP_BIND_1"/>
    <property type="match status" value="1"/>
</dbReference>
<evidence type="ECO:0000313" key="17">
    <source>
        <dbReference type="Proteomes" id="UP000184114"/>
    </source>
</evidence>
<dbReference type="GO" id="GO:0016787">
    <property type="term" value="F:hydrolase activity"/>
    <property type="evidence" value="ECO:0007669"/>
    <property type="project" value="UniProtKB-KW"/>
</dbReference>
<dbReference type="InterPro" id="IPR005118">
    <property type="entry name" value="TRCF_C"/>
</dbReference>
<keyword evidence="2 13" id="KW-0963">Cytoplasm</keyword>
<evidence type="ECO:0000256" key="6">
    <source>
        <dbReference type="ARBA" id="ARBA00022806"/>
    </source>
</evidence>
<organism evidence="16 17">
    <name type="scientific">Tissierella praeacuta DSM 18095</name>
    <dbReference type="NCBI Taxonomy" id="1123404"/>
    <lineage>
        <taxon>Bacteria</taxon>
        <taxon>Bacillati</taxon>
        <taxon>Bacillota</taxon>
        <taxon>Tissierellia</taxon>
        <taxon>Tissierellales</taxon>
        <taxon>Tissierellaceae</taxon>
        <taxon>Tissierella</taxon>
    </lineage>
</organism>
<evidence type="ECO:0000256" key="3">
    <source>
        <dbReference type="ARBA" id="ARBA00022741"/>
    </source>
</evidence>
<evidence type="ECO:0000256" key="5">
    <source>
        <dbReference type="ARBA" id="ARBA00022801"/>
    </source>
</evidence>
<dbReference type="InterPro" id="IPR036101">
    <property type="entry name" value="CarD-like/TRCF_RID_sf"/>
</dbReference>
<dbReference type="NCBIfam" id="TIGR00580">
    <property type="entry name" value="mfd"/>
    <property type="match status" value="1"/>
</dbReference>
<evidence type="ECO:0000256" key="11">
    <source>
        <dbReference type="ARBA" id="ARBA00061399"/>
    </source>
</evidence>
<reference evidence="17" key="1">
    <citation type="submission" date="2016-11" db="EMBL/GenBank/DDBJ databases">
        <authorList>
            <person name="Varghese N."/>
            <person name="Submissions S."/>
        </authorList>
    </citation>
    <scope>NUCLEOTIDE SEQUENCE [LARGE SCALE GENOMIC DNA]</scope>
    <source>
        <strain evidence="17">DSM 18095</strain>
    </source>
</reference>
<dbReference type="SUPFAM" id="SSF141259">
    <property type="entry name" value="CarD-like"/>
    <property type="match status" value="1"/>
</dbReference>
<dbReference type="GO" id="GO:0000716">
    <property type="term" value="P:transcription-coupled nucleotide-excision repair, DNA damage recognition"/>
    <property type="evidence" value="ECO:0007669"/>
    <property type="project" value="UniProtKB-UniRule"/>
</dbReference>
<comment type="similarity">
    <text evidence="11 13">In the C-terminal section; belongs to the helicase family. RecG subfamily.</text>
</comment>
<dbReference type="CDD" id="cd17991">
    <property type="entry name" value="DEXHc_TRCF"/>
    <property type="match status" value="1"/>
</dbReference>
<dbReference type="PROSITE" id="PS51194">
    <property type="entry name" value="HELICASE_CTER"/>
    <property type="match status" value="1"/>
</dbReference>
<dbReference type="PANTHER" id="PTHR47964">
    <property type="entry name" value="ATP-DEPENDENT DNA HELICASE HOMOLOG RECG, CHLOROPLASTIC"/>
    <property type="match status" value="1"/>
</dbReference>
<dbReference type="AlphaFoldDB" id="A0A1M4UN43"/>
<dbReference type="SMART" id="SM01058">
    <property type="entry name" value="CarD_TRCF"/>
    <property type="match status" value="1"/>
</dbReference>
<dbReference type="InterPro" id="IPR041471">
    <property type="entry name" value="UvrB_inter"/>
</dbReference>
<feature type="domain" description="Helicase ATP-binding" evidence="14">
    <location>
        <begin position="642"/>
        <end position="803"/>
    </location>
</feature>
<dbReference type="InterPro" id="IPR037235">
    <property type="entry name" value="TRCF-like_C_D7"/>
</dbReference>
<dbReference type="FunFam" id="3.40.50.300:FF:000546">
    <property type="entry name" value="Transcription-repair-coupling factor"/>
    <property type="match status" value="1"/>
</dbReference>
<dbReference type="GO" id="GO:0005524">
    <property type="term" value="F:ATP binding"/>
    <property type="evidence" value="ECO:0007669"/>
    <property type="project" value="UniProtKB-UniRule"/>
</dbReference>
<dbReference type="Gene3D" id="2.40.10.170">
    <property type="match status" value="1"/>
</dbReference>
<dbReference type="SUPFAM" id="SSF52540">
    <property type="entry name" value="P-loop containing nucleoside triphosphate hydrolases"/>
    <property type="match status" value="4"/>
</dbReference>
<evidence type="ECO:0000313" key="16">
    <source>
        <dbReference type="EMBL" id="SHE58139.1"/>
    </source>
</evidence>
<comment type="function">
    <text evidence="13">Couples transcription and DNA repair by recognizing RNA polymerase (RNAP) stalled at DNA lesions. Mediates ATP-dependent release of RNAP and its truncated transcript from the DNA, and recruitment of nucleotide excision repair machinery to the damaged site.</text>
</comment>
<dbReference type="RefSeq" id="WP_072974212.1">
    <property type="nucleotide sequence ID" value="NZ_FQTY01000003.1"/>
</dbReference>
<dbReference type="GO" id="GO:0003678">
    <property type="term" value="F:DNA helicase activity"/>
    <property type="evidence" value="ECO:0007669"/>
    <property type="project" value="TreeGrafter"/>
</dbReference>
<evidence type="ECO:0000259" key="14">
    <source>
        <dbReference type="PROSITE" id="PS51192"/>
    </source>
</evidence>
<keyword evidence="6" id="KW-0347">Helicase</keyword>
<dbReference type="GO" id="GO:0005737">
    <property type="term" value="C:cytoplasm"/>
    <property type="evidence" value="ECO:0007669"/>
    <property type="project" value="UniProtKB-SubCell"/>
</dbReference>
<evidence type="ECO:0000256" key="1">
    <source>
        <dbReference type="ARBA" id="ARBA00004496"/>
    </source>
</evidence>
<dbReference type="Pfam" id="PF00270">
    <property type="entry name" value="DEAD"/>
    <property type="match status" value="1"/>
</dbReference>
<evidence type="ECO:0000256" key="13">
    <source>
        <dbReference type="HAMAP-Rule" id="MF_00969"/>
    </source>
</evidence>
<proteinExistence type="inferred from homology"/>
<dbReference type="InterPro" id="IPR001650">
    <property type="entry name" value="Helicase_C-like"/>
</dbReference>
<dbReference type="Pfam" id="PF02559">
    <property type="entry name" value="CarD_TRCF_RID"/>
    <property type="match status" value="1"/>
</dbReference>
<dbReference type="Pfam" id="PF00271">
    <property type="entry name" value="Helicase_C"/>
    <property type="match status" value="1"/>
</dbReference>
<protein>
    <recommendedName>
        <fullName evidence="12 13">Transcription-repair-coupling factor</fullName>
        <shortName evidence="13">TRCF</shortName>
        <ecNumber evidence="13">3.6.4.-</ecNumber>
    </recommendedName>
</protein>
<feature type="domain" description="Helicase C-terminal" evidence="15">
    <location>
        <begin position="812"/>
        <end position="978"/>
    </location>
</feature>